<sequence length="78" mass="8662">METKADAHSTTVTPAAASARRSVRDSTKVFWSMSGTLEAAPFGSHRIIPSLPRHSPSRRVATGCPERQDRILRFQDLR</sequence>
<dbReference type="Proteomes" id="UP000616724">
    <property type="component" value="Unassembled WGS sequence"/>
</dbReference>
<protein>
    <submittedName>
        <fullName evidence="2">Uncharacterized protein</fullName>
    </submittedName>
</protein>
<gene>
    <name evidence="2" type="ORF">Plo01_66590</name>
</gene>
<feature type="region of interest" description="Disordered" evidence="1">
    <location>
        <begin position="1"/>
        <end position="24"/>
    </location>
</feature>
<dbReference type="AlphaFoldDB" id="A0A8J3RT41"/>
<reference evidence="2 3" key="1">
    <citation type="submission" date="2021-01" db="EMBL/GenBank/DDBJ databases">
        <title>Whole genome shotgun sequence of Planobispora longispora NBRC 13918.</title>
        <authorList>
            <person name="Komaki H."/>
            <person name="Tamura T."/>
        </authorList>
    </citation>
    <scope>NUCLEOTIDE SEQUENCE [LARGE SCALE GENOMIC DNA]</scope>
    <source>
        <strain evidence="2 3">NBRC 13918</strain>
    </source>
</reference>
<evidence type="ECO:0000313" key="2">
    <source>
        <dbReference type="EMBL" id="GIH80230.1"/>
    </source>
</evidence>
<evidence type="ECO:0000256" key="1">
    <source>
        <dbReference type="SAM" id="MobiDB-lite"/>
    </source>
</evidence>
<comment type="caution">
    <text evidence="2">The sequence shown here is derived from an EMBL/GenBank/DDBJ whole genome shotgun (WGS) entry which is preliminary data.</text>
</comment>
<evidence type="ECO:0000313" key="3">
    <source>
        <dbReference type="Proteomes" id="UP000616724"/>
    </source>
</evidence>
<feature type="compositionally biased region" description="Low complexity" evidence="1">
    <location>
        <begin position="9"/>
        <end position="20"/>
    </location>
</feature>
<organism evidence="2 3">
    <name type="scientific">Planobispora longispora</name>
    <dbReference type="NCBI Taxonomy" id="28887"/>
    <lineage>
        <taxon>Bacteria</taxon>
        <taxon>Bacillati</taxon>
        <taxon>Actinomycetota</taxon>
        <taxon>Actinomycetes</taxon>
        <taxon>Streptosporangiales</taxon>
        <taxon>Streptosporangiaceae</taxon>
        <taxon>Planobispora</taxon>
    </lineage>
</organism>
<accession>A0A8J3RT41</accession>
<proteinExistence type="predicted"/>
<dbReference type="EMBL" id="BOOH01000057">
    <property type="protein sequence ID" value="GIH80230.1"/>
    <property type="molecule type" value="Genomic_DNA"/>
</dbReference>
<keyword evidence="3" id="KW-1185">Reference proteome</keyword>
<name>A0A8J3RT41_9ACTN</name>